<accession>A0ACC1PQN1</accession>
<protein>
    <submittedName>
        <fullName evidence="1">Uncharacterized protein</fullName>
    </submittedName>
</protein>
<dbReference type="EMBL" id="JAPDGR010000074">
    <property type="protein sequence ID" value="KAJ2996981.1"/>
    <property type="molecule type" value="Genomic_DNA"/>
</dbReference>
<proteinExistence type="predicted"/>
<dbReference type="Proteomes" id="UP001143856">
    <property type="component" value="Unassembled WGS sequence"/>
</dbReference>
<evidence type="ECO:0000313" key="2">
    <source>
        <dbReference type="Proteomes" id="UP001143856"/>
    </source>
</evidence>
<comment type="caution">
    <text evidence="1">The sequence shown here is derived from an EMBL/GenBank/DDBJ whole genome shotgun (WGS) entry which is preliminary data.</text>
</comment>
<reference evidence="1" key="1">
    <citation type="submission" date="2022-10" db="EMBL/GenBank/DDBJ databases">
        <title>Genome Sequence of Xylaria curta.</title>
        <authorList>
            <person name="Buettner E."/>
        </authorList>
    </citation>
    <scope>NUCLEOTIDE SEQUENCE</scope>
    <source>
        <strain evidence="1">Babe10</strain>
    </source>
</reference>
<evidence type="ECO:0000313" key="1">
    <source>
        <dbReference type="EMBL" id="KAJ2996981.1"/>
    </source>
</evidence>
<name>A0ACC1PQN1_9PEZI</name>
<organism evidence="1 2">
    <name type="scientific">Xylaria curta</name>
    <dbReference type="NCBI Taxonomy" id="42375"/>
    <lineage>
        <taxon>Eukaryota</taxon>
        <taxon>Fungi</taxon>
        <taxon>Dikarya</taxon>
        <taxon>Ascomycota</taxon>
        <taxon>Pezizomycotina</taxon>
        <taxon>Sordariomycetes</taxon>
        <taxon>Xylariomycetidae</taxon>
        <taxon>Xylariales</taxon>
        <taxon>Xylariaceae</taxon>
        <taxon>Xylaria</taxon>
    </lineage>
</organism>
<keyword evidence="2" id="KW-1185">Reference proteome</keyword>
<sequence>MIVTASHPTLGYKDWMMALQTAFVATPTTLPASITAPPTIQFTPPPECYDPASNWIVSEKCWLNLGAGTTSPDWLTCSHTRFGPPVGQQSLCDVPRSADFRMAPKTTQDGVVSYYSGCPVGLSENATLVQRGWNVRSYGGNLGDYDATGTIIAIPIRSRLFGGGRRVANHVYVARRDRLFRVAGPNTVVYGNINFRAVGQGDRGQDRIGLGDPAQAPVTDGPLGL</sequence>
<gene>
    <name evidence="1" type="ORF">NUW58_g796</name>
</gene>